<organism evidence="1 2">
    <name type="scientific">Spirosoma foliorum</name>
    <dbReference type="NCBI Taxonomy" id="2710596"/>
    <lineage>
        <taxon>Bacteria</taxon>
        <taxon>Pseudomonadati</taxon>
        <taxon>Bacteroidota</taxon>
        <taxon>Cytophagia</taxon>
        <taxon>Cytophagales</taxon>
        <taxon>Cytophagaceae</taxon>
        <taxon>Spirosoma</taxon>
    </lineage>
</organism>
<sequence>MPAPSKNINPHDTNDPKDQFQQLLLDYIRAVDHRYEANKSVHIAVKSLEKNVQKPQ</sequence>
<protein>
    <submittedName>
        <fullName evidence="1">Uncharacterized protein</fullName>
    </submittedName>
</protein>
<reference evidence="1 2" key="1">
    <citation type="submission" date="2020-07" db="EMBL/GenBank/DDBJ databases">
        <title>Spirosoma foliorum sp. nov., isolated from the leaves on the Nejang mountain Korea, Republic of.</title>
        <authorList>
            <person name="Ho H."/>
            <person name="Lee Y.-J."/>
            <person name="Nurcahyanto D.-A."/>
            <person name="Kim S.-G."/>
        </authorList>
    </citation>
    <scope>NUCLEOTIDE SEQUENCE [LARGE SCALE GENOMIC DNA]</scope>
    <source>
        <strain evidence="1 2">PL0136</strain>
    </source>
</reference>
<dbReference type="Proteomes" id="UP000515369">
    <property type="component" value="Chromosome"/>
</dbReference>
<dbReference type="RefSeq" id="WP_182462831.1">
    <property type="nucleotide sequence ID" value="NZ_CP059732.1"/>
</dbReference>
<dbReference type="EMBL" id="CP059732">
    <property type="protein sequence ID" value="QMW05449.1"/>
    <property type="molecule type" value="Genomic_DNA"/>
</dbReference>
<evidence type="ECO:0000313" key="2">
    <source>
        <dbReference type="Proteomes" id="UP000515369"/>
    </source>
</evidence>
<accession>A0A7G5H2V7</accession>
<proteinExistence type="predicted"/>
<evidence type="ECO:0000313" key="1">
    <source>
        <dbReference type="EMBL" id="QMW05449.1"/>
    </source>
</evidence>
<name>A0A7G5H2V7_9BACT</name>
<keyword evidence="2" id="KW-1185">Reference proteome</keyword>
<dbReference type="KEGG" id="sfol:H3H32_11435"/>
<gene>
    <name evidence="1" type="ORF">H3H32_11435</name>
</gene>
<dbReference type="AlphaFoldDB" id="A0A7G5H2V7"/>